<keyword evidence="4" id="KW-1185">Reference proteome</keyword>
<dbReference type="RefSeq" id="XP_010918361.1">
    <property type="nucleotide sequence ID" value="XM_010920059.3"/>
</dbReference>
<dbReference type="GO" id="GO:0042254">
    <property type="term" value="P:ribosome biogenesis"/>
    <property type="evidence" value="ECO:0007669"/>
    <property type="project" value="InterPro"/>
</dbReference>
<protein>
    <submittedName>
        <fullName evidence="5">Nucleolar complex protein 4 homolog B isoform X1</fullName>
    </submittedName>
</protein>
<evidence type="ECO:0000313" key="4">
    <source>
        <dbReference type="Proteomes" id="UP000504607"/>
    </source>
</evidence>
<name>A0A6I9R0R8_ELAGV</name>
<dbReference type="InterPro" id="IPR027193">
    <property type="entry name" value="Noc4"/>
</dbReference>
<dbReference type="PANTHER" id="PTHR12455">
    <property type="entry name" value="NUCLEOLAR COMPLEX PROTEIN 4"/>
    <property type="match status" value="1"/>
</dbReference>
<dbReference type="InParanoid" id="A0A6I9R0R8"/>
<evidence type="ECO:0000313" key="5">
    <source>
        <dbReference type="RefSeq" id="XP_010918361.1"/>
    </source>
</evidence>
<comment type="similarity">
    <text evidence="1">Belongs to the CBF/MAK21 family.</text>
</comment>
<sequence length="648" mass="72646">MASLPAKKPQKSQQKTKKEEKKRKETGDSLSLEDLKTLGHQLLSSRAHINNLPILLSFLVPSSSLDLALESLISLQSFFVPLLPEIPSASAISRSKAVASGTVGEDKDTESVFRAWLRARFDEFVNSLIEIAVSNQSADVLRDVALDAIMDFVKLGKEGKFQSAIYHRFLNSIVYATSPVDPLLELLAPKYFKYIDVRYFTYTSLDKIAKNFESKISFELLKESGKMSLNDDEELSRARMDTAIHIMYNILSGVPPLEVDKEPGYEMWSQSGLSSKETGRISSSDMAVDAKCRNSENTNNEVSSRSHITKKLKLKFTKAWISFLKLELPLDVYKEVLVSLHQIVIPYMTNPAMLCDFLTRSYDIGGVISVMALSGLFILMTQHGLEYPKFYEKLYALLTPAVFMAKHRAVFFQLLDTCLKSTYLPAYIAAAFAKKLSRLSLSVPPSGALIIIAVIHNLLRRHPSINFLVHRLVDDVTDRDTSMGGTQSGDDARESDAGAVMHKKKLGVDPFDGEESDPAKSNAMRSSLWEIETLRHHYSPAVSRFVASLENDLTVRAKTSEVTVADFSSGSYATVFRDEVRRRIKQVPLAFYKATPTSLFWDSDFAGWTFGDQHNEKIEGETQDDGVSNIVEKDDCERVKRPRIEIEV</sequence>
<dbReference type="FunCoup" id="A0A6I9R0R8">
    <property type="interactions" value="1454"/>
</dbReference>
<feature type="compositionally biased region" description="Basic and acidic residues" evidence="2">
    <location>
        <begin position="16"/>
        <end position="28"/>
    </location>
</feature>
<dbReference type="PANTHER" id="PTHR12455:SF0">
    <property type="entry name" value="NUCLEOLAR COMPLEX PROTEIN 4 HOMOLOG"/>
    <property type="match status" value="1"/>
</dbReference>
<dbReference type="Pfam" id="PF03914">
    <property type="entry name" value="CBF"/>
    <property type="match status" value="1"/>
</dbReference>
<dbReference type="InterPro" id="IPR005612">
    <property type="entry name" value="CCAAT-binding_factor"/>
</dbReference>
<dbReference type="OrthoDB" id="10263185at2759"/>
<evidence type="ECO:0000256" key="1">
    <source>
        <dbReference type="ARBA" id="ARBA00007797"/>
    </source>
</evidence>
<feature type="domain" description="CCAAT-binding factor" evidence="3">
    <location>
        <begin position="369"/>
        <end position="546"/>
    </location>
</feature>
<feature type="region of interest" description="Disordered" evidence="2">
    <location>
        <begin position="1"/>
        <end position="28"/>
    </location>
</feature>
<proteinExistence type="inferred from homology"/>
<organism evidence="4 5">
    <name type="scientific">Elaeis guineensis var. tenera</name>
    <name type="common">Oil palm</name>
    <dbReference type="NCBI Taxonomy" id="51953"/>
    <lineage>
        <taxon>Eukaryota</taxon>
        <taxon>Viridiplantae</taxon>
        <taxon>Streptophyta</taxon>
        <taxon>Embryophyta</taxon>
        <taxon>Tracheophyta</taxon>
        <taxon>Spermatophyta</taxon>
        <taxon>Magnoliopsida</taxon>
        <taxon>Liliopsida</taxon>
        <taxon>Arecaceae</taxon>
        <taxon>Arecoideae</taxon>
        <taxon>Cocoseae</taxon>
        <taxon>Elaeidinae</taxon>
        <taxon>Elaeis</taxon>
    </lineage>
</organism>
<reference evidence="5" key="1">
    <citation type="submission" date="2025-08" db="UniProtKB">
        <authorList>
            <consortium name="RefSeq"/>
        </authorList>
    </citation>
    <scope>IDENTIFICATION</scope>
</reference>
<dbReference type="AlphaFoldDB" id="A0A6I9R0R8"/>
<dbReference type="GO" id="GO:0032040">
    <property type="term" value="C:small-subunit processome"/>
    <property type="evidence" value="ECO:0007669"/>
    <property type="project" value="TreeGrafter"/>
</dbReference>
<gene>
    <name evidence="5" type="primary">LOC105042752</name>
</gene>
<dbReference type="GO" id="GO:0030692">
    <property type="term" value="C:Noc4p-Nop14p complex"/>
    <property type="evidence" value="ECO:0007669"/>
    <property type="project" value="TreeGrafter"/>
</dbReference>
<evidence type="ECO:0000256" key="2">
    <source>
        <dbReference type="SAM" id="MobiDB-lite"/>
    </source>
</evidence>
<dbReference type="Proteomes" id="UP000504607">
    <property type="component" value="Chromosome 4"/>
</dbReference>
<accession>A0A6I9R0R8</accession>
<evidence type="ECO:0000259" key="3">
    <source>
        <dbReference type="Pfam" id="PF03914"/>
    </source>
</evidence>